<dbReference type="InterPro" id="IPR017970">
    <property type="entry name" value="Homeobox_CS"/>
</dbReference>
<name>A0A7M7JKW9_VARDE</name>
<feature type="compositionally biased region" description="Low complexity" evidence="7">
    <location>
        <begin position="83"/>
        <end position="92"/>
    </location>
</feature>
<evidence type="ECO:0000256" key="2">
    <source>
        <dbReference type="ARBA" id="ARBA00023125"/>
    </source>
</evidence>
<sequence>MDKIKYTRSQLEVLELNFSNDAYLNVETANDLAAQLNVSVKQIRVWYQNRRAKLRRDGYRQDHFLSVNNTSTRSSWDCLTGGRLSSRSNSRSPTMHRARSAPSSPVRPYDRYHHQQHPPSPISREATSESASNSYANSTYDSSPQYSQQASAATYDTSNSWNTCDFSTTYSVTPHSPSNSSNNTASNLTPRPPASPYPDTAFCQQFNSVPAIVINDNQHDEDDLSVYLEENARDATDAYPYYGHRECTGRSKSAEPLGTANETQINLYYQPRDFSGLSTSHSYGSYWQNHDTYISDTCNAPARYSTMATSPTVPLNHAFHSLQMREAQESTASGQIQGQIQEPAAAHQTTLRDPSTCAQQYLAEESVSGEEAFIRSLNEFFNT</sequence>
<evidence type="ECO:0000256" key="4">
    <source>
        <dbReference type="ARBA" id="ARBA00023242"/>
    </source>
</evidence>
<feature type="DNA-binding region" description="Homeobox" evidence="5">
    <location>
        <begin position="3"/>
        <end position="58"/>
    </location>
</feature>
<keyword evidence="3 5" id="KW-0371">Homeobox</keyword>
<reference evidence="9" key="1">
    <citation type="submission" date="2021-01" db="UniProtKB">
        <authorList>
            <consortium name="EnsemblMetazoa"/>
        </authorList>
    </citation>
    <scope>IDENTIFICATION</scope>
</reference>
<dbReference type="InterPro" id="IPR001356">
    <property type="entry name" value="HD"/>
</dbReference>
<feature type="region of interest" description="Disordered" evidence="7">
    <location>
        <begin position="71"/>
        <end position="144"/>
    </location>
</feature>
<dbReference type="PROSITE" id="PS00027">
    <property type="entry name" value="HOMEOBOX_1"/>
    <property type="match status" value="1"/>
</dbReference>
<dbReference type="AlphaFoldDB" id="A0A7M7JKW9"/>
<feature type="region of interest" description="Disordered" evidence="7">
    <location>
        <begin position="329"/>
        <end position="352"/>
    </location>
</feature>
<dbReference type="PANTHER" id="PTHR24333">
    <property type="entry name" value="HOMEO BOX HB9 LIKE A-RELATED"/>
    <property type="match status" value="1"/>
</dbReference>
<dbReference type="RefSeq" id="XP_022653549.1">
    <property type="nucleotide sequence ID" value="XM_022797814.1"/>
</dbReference>
<evidence type="ECO:0000256" key="3">
    <source>
        <dbReference type="ARBA" id="ARBA00023155"/>
    </source>
</evidence>
<dbReference type="InterPro" id="IPR050848">
    <property type="entry name" value="Homeobox_TF"/>
</dbReference>
<dbReference type="GO" id="GO:0005634">
    <property type="term" value="C:nucleus"/>
    <property type="evidence" value="ECO:0007669"/>
    <property type="project" value="UniProtKB-SubCell"/>
</dbReference>
<feature type="compositionally biased region" description="Polar residues" evidence="7">
    <location>
        <begin position="329"/>
        <end position="340"/>
    </location>
</feature>
<accession>A0A7M7JKW9</accession>
<dbReference type="Gene3D" id="1.10.10.60">
    <property type="entry name" value="Homeodomain-like"/>
    <property type="match status" value="1"/>
</dbReference>
<feature type="compositionally biased region" description="Low complexity" evidence="7">
    <location>
        <begin position="171"/>
        <end position="189"/>
    </location>
</feature>
<evidence type="ECO:0000313" key="9">
    <source>
        <dbReference type="EnsemblMetazoa" id="XP_022653549"/>
    </source>
</evidence>
<proteinExistence type="predicted"/>
<dbReference type="PROSITE" id="PS50071">
    <property type="entry name" value="HOMEOBOX_2"/>
    <property type="match status" value="1"/>
</dbReference>
<keyword evidence="2 5" id="KW-0238">DNA-binding</keyword>
<evidence type="ECO:0000256" key="5">
    <source>
        <dbReference type="PROSITE-ProRule" id="PRU00108"/>
    </source>
</evidence>
<dbReference type="InterPro" id="IPR009057">
    <property type="entry name" value="Homeodomain-like_sf"/>
</dbReference>
<feature type="region of interest" description="Disordered" evidence="7">
    <location>
        <begin position="171"/>
        <end position="201"/>
    </location>
</feature>
<dbReference type="SUPFAM" id="SSF46689">
    <property type="entry name" value="Homeodomain-like"/>
    <property type="match status" value="1"/>
</dbReference>
<dbReference type="PANTHER" id="PTHR24333:SF8">
    <property type="entry name" value="HOMEOBOX PROTEIN CEH-62"/>
    <property type="match status" value="1"/>
</dbReference>
<dbReference type="CDD" id="cd00086">
    <property type="entry name" value="homeodomain"/>
    <property type="match status" value="1"/>
</dbReference>
<dbReference type="GO" id="GO:0003677">
    <property type="term" value="F:DNA binding"/>
    <property type="evidence" value="ECO:0007669"/>
    <property type="project" value="UniProtKB-UniRule"/>
</dbReference>
<keyword evidence="4 5" id="KW-0539">Nucleus</keyword>
<evidence type="ECO:0000256" key="7">
    <source>
        <dbReference type="SAM" id="MobiDB-lite"/>
    </source>
</evidence>
<feature type="compositionally biased region" description="Polar residues" evidence="7">
    <location>
        <begin position="128"/>
        <end position="141"/>
    </location>
</feature>
<keyword evidence="10" id="KW-1185">Reference proteome</keyword>
<organism evidence="9 10">
    <name type="scientific">Varroa destructor</name>
    <name type="common">Honeybee mite</name>
    <dbReference type="NCBI Taxonomy" id="109461"/>
    <lineage>
        <taxon>Eukaryota</taxon>
        <taxon>Metazoa</taxon>
        <taxon>Ecdysozoa</taxon>
        <taxon>Arthropoda</taxon>
        <taxon>Chelicerata</taxon>
        <taxon>Arachnida</taxon>
        <taxon>Acari</taxon>
        <taxon>Parasitiformes</taxon>
        <taxon>Mesostigmata</taxon>
        <taxon>Gamasina</taxon>
        <taxon>Dermanyssoidea</taxon>
        <taxon>Varroidae</taxon>
        <taxon>Varroa</taxon>
    </lineage>
</organism>
<dbReference type="Pfam" id="PF00046">
    <property type="entry name" value="Homeodomain"/>
    <property type="match status" value="1"/>
</dbReference>
<dbReference type="OrthoDB" id="6159439at2759"/>
<comment type="subcellular location">
    <subcellularLocation>
        <location evidence="1 5 6">Nucleus</location>
    </subcellularLocation>
</comment>
<evidence type="ECO:0000256" key="6">
    <source>
        <dbReference type="RuleBase" id="RU000682"/>
    </source>
</evidence>
<dbReference type="SMART" id="SM00389">
    <property type="entry name" value="HOX"/>
    <property type="match status" value="1"/>
</dbReference>
<dbReference type="KEGG" id="vde:111247178"/>
<feature type="domain" description="Homeobox" evidence="8">
    <location>
        <begin position="1"/>
        <end position="57"/>
    </location>
</feature>
<dbReference type="InParanoid" id="A0A7M7JKW9"/>
<dbReference type="Proteomes" id="UP000594260">
    <property type="component" value="Unplaced"/>
</dbReference>
<dbReference type="EnsemblMetazoa" id="XM_022797814">
    <property type="protein sequence ID" value="XP_022653549"/>
    <property type="gene ID" value="LOC111247178"/>
</dbReference>
<dbReference type="GO" id="GO:0000981">
    <property type="term" value="F:DNA-binding transcription factor activity, RNA polymerase II-specific"/>
    <property type="evidence" value="ECO:0007669"/>
    <property type="project" value="InterPro"/>
</dbReference>
<evidence type="ECO:0000256" key="1">
    <source>
        <dbReference type="ARBA" id="ARBA00004123"/>
    </source>
</evidence>
<evidence type="ECO:0000313" key="10">
    <source>
        <dbReference type="Proteomes" id="UP000594260"/>
    </source>
</evidence>
<dbReference type="GeneID" id="111247178"/>
<protein>
    <recommendedName>
        <fullName evidence="8">Homeobox domain-containing protein</fullName>
    </recommendedName>
</protein>
<evidence type="ECO:0000259" key="8">
    <source>
        <dbReference type="PROSITE" id="PS50071"/>
    </source>
</evidence>